<dbReference type="PANTHER" id="PTHR10395">
    <property type="entry name" value="URICASE AND TRANSTHYRETIN-RELATED"/>
    <property type="match status" value="1"/>
</dbReference>
<evidence type="ECO:0000313" key="9">
    <source>
        <dbReference type="EMBL" id="MEE6262019.1"/>
    </source>
</evidence>
<dbReference type="GO" id="GO:0033971">
    <property type="term" value="F:hydroxyisourate hydrolase activity"/>
    <property type="evidence" value="ECO:0007669"/>
    <property type="project" value="UniProtKB-EC"/>
</dbReference>
<evidence type="ECO:0000256" key="2">
    <source>
        <dbReference type="ARBA" id="ARBA00002704"/>
    </source>
</evidence>
<dbReference type="NCBIfam" id="TIGR02962">
    <property type="entry name" value="hdxy_isourate"/>
    <property type="match status" value="1"/>
</dbReference>
<dbReference type="Pfam" id="PF00576">
    <property type="entry name" value="Transthyretin"/>
    <property type="match status" value="1"/>
</dbReference>
<keyword evidence="6 7" id="KW-0378">Hydrolase</keyword>
<evidence type="ECO:0000256" key="7">
    <source>
        <dbReference type="RuleBase" id="RU361270"/>
    </source>
</evidence>
<comment type="subunit">
    <text evidence="4 7">Homotetramer.</text>
</comment>
<comment type="function">
    <text evidence="2">Catalyzes the hydrolysis of 5-hydroxyisourate (HIU) to 2-oxo-4-hydroxy-4-carboxy-5-ureidoimidazoline (OHCU).</text>
</comment>
<dbReference type="Gene3D" id="2.60.40.180">
    <property type="entry name" value="Transthyretin/hydroxyisourate hydrolase domain"/>
    <property type="match status" value="1"/>
</dbReference>
<evidence type="ECO:0000256" key="4">
    <source>
        <dbReference type="ARBA" id="ARBA00011881"/>
    </source>
</evidence>
<evidence type="ECO:0000256" key="6">
    <source>
        <dbReference type="ARBA" id="ARBA00022801"/>
    </source>
</evidence>
<sequence>MSDGRTGAPDGRIRISTHVLDTTSGQPAAGLQVGLERRDSGGWTAVAHGRTDADGRLTDWAPALDHVTLRGWQAGGYRLVFQIAPHYPPGSAFFPEIVVAFQVGDPDRHHHVPLLISPYGYTTYRGS</sequence>
<feature type="domain" description="Transthyretin/hydroxyisourate hydrolase" evidence="8">
    <location>
        <begin position="15"/>
        <end position="126"/>
    </location>
</feature>
<dbReference type="Proteomes" id="UP001332243">
    <property type="component" value="Unassembled WGS sequence"/>
</dbReference>
<dbReference type="EC" id="3.5.2.17" evidence="7"/>
<dbReference type="EMBL" id="JAZGQK010000024">
    <property type="protein sequence ID" value="MEE6262019.1"/>
    <property type="molecule type" value="Genomic_DNA"/>
</dbReference>
<dbReference type="CDD" id="cd05822">
    <property type="entry name" value="TLP_HIUase"/>
    <property type="match status" value="1"/>
</dbReference>
<dbReference type="InterPro" id="IPR036817">
    <property type="entry name" value="Transthyretin/HIU_hydrolase_sf"/>
</dbReference>
<keyword evidence="5 7" id="KW-0659">Purine metabolism</keyword>
<name>A0ABU7RZS4_9ACTN</name>
<dbReference type="PROSITE" id="PS00768">
    <property type="entry name" value="TRANSTHYRETIN_1"/>
    <property type="match status" value="1"/>
</dbReference>
<dbReference type="InterPro" id="IPR023416">
    <property type="entry name" value="Transthyretin/HIU_hydrolase_d"/>
</dbReference>
<comment type="similarity">
    <text evidence="3 7">Belongs to the transthyretin family. 5-hydroxyisourate hydrolase subfamily.</text>
</comment>
<gene>
    <name evidence="9" type="primary">uraH</name>
    <name evidence="9" type="ORF">V1633_26385</name>
</gene>
<organism evidence="9 10">
    <name type="scientific">Plantactinospora sonchi</name>
    <dbReference type="NCBI Taxonomy" id="1544735"/>
    <lineage>
        <taxon>Bacteria</taxon>
        <taxon>Bacillati</taxon>
        <taxon>Actinomycetota</taxon>
        <taxon>Actinomycetes</taxon>
        <taxon>Micromonosporales</taxon>
        <taxon>Micromonosporaceae</taxon>
        <taxon>Plantactinospora</taxon>
    </lineage>
</organism>
<evidence type="ECO:0000256" key="3">
    <source>
        <dbReference type="ARBA" id="ARBA00009850"/>
    </source>
</evidence>
<dbReference type="SUPFAM" id="SSF49472">
    <property type="entry name" value="Transthyretin (synonym: prealbumin)"/>
    <property type="match status" value="1"/>
</dbReference>
<comment type="catalytic activity">
    <reaction evidence="1 7">
        <text>5-hydroxyisourate + H2O = 5-hydroxy-2-oxo-4-ureido-2,5-dihydro-1H-imidazole-5-carboxylate + H(+)</text>
        <dbReference type="Rhea" id="RHEA:23736"/>
        <dbReference type="ChEBI" id="CHEBI:15377"/>
        <dbReference type="ChEBI" id="CHEBI:15378"/>
        <dbReference type="ChEBI" id="CHEBI:18072"/>
        <dbReference type="ChEBI" id="CHEBI:58639"/>
        <dbReference type="EC" id="3.5.2.17"/>
    </reaction>
</comment>
<dbReference type="PANTHER" id="PTHR10395:SF7">
    <property type="entry name" value="5-HYDROXYISOURATE HYDROLASE"/>
    <property type="match status" value="1"/>
</dbReference>
<dbReference type="InterPro" id="IPR014306">
    <property type="entry name" value="Hydroxyisourate_hydrolase"/>
</dbReference>
<evidence type="ECO:0000256" key="1">
    <source>
        <dbReference type="ARBA" id="ARBA00001043"/>
    </source>
</evidence>
<evidence type="ECO:0000256" key="5">
    <source>
        <dbReference type="ARBA" id="ARBA00022631"/>
    </source>
</evidence>
<dbReference type="RefSeq" id="WP_331217094.1">
    <property type="nucleotide sequence ID" value="NZ_JAZGQK010000024.1"/>
</dbReference>
<evidence type="ECO:0000313" key="10">
    <source>
        <dbReference type="Proteomes" id="UP001332243"/>
    </source>
</evidence>
<comment type="caution">
    <text evidence="9">The sequence shown here is derived from an EMBL/GenBank/DDBJ whole genome shotgun (WGS) entry which is preliminary data.</text>
</comment>
<dbReference type="InterPro" id="IPR023418">
    <property type="entry name" value="Thyroxine_BS"/>
</dbReference>
<protein>
    <recommendedName>
        <fullName evidence="7">5-hydroxyisourate hydrolase</fullName>
        <shortName evidence="7">HIU hydrolase</shortName>
        <shortName evidence="7">HIUHase</shortName>
        <ecNumber evidence="7">3.5.2.17</ecNumber>
    </recommendedName>
</protein>
<accession>A0ABU7RZS4</accession>
<reference evidence="9 10" key="1">
    <citation type="submission" date="2024-01" db="EMBL/GenBank/DDBJ databases">
        <title>Genome insights into Plantactinospora sonchi sp. nov.</title>
        <authorList>
            <person name="Wang L."/>
        </authorList>
    </citation>
    <scope>NUCLEOTIDE SEQUENCE [LARGE SCALE GENOMIC DNA]</scope>
    <source>
        <strain evidence="9 10">NEAU-QY2</strain>
    </source>
</reference>
<proteinExistence type="inferred from homology"/>
<keyword evidence="10" id="KW-1185">Reference proteome</keyword>
<evidence type="ECO:0000259" key="8">
    <source>
        <dbReference type="Pfam" id="PF00576"/>
    </source>
</evidence>